<name>A0AB34GU29_ESCRO</name>
<evidence type="ECO:0000256" key="1">
    <source>
        <dbReference type="SAM" id="MobiDB-lite"/>
    </source>
</evidence>
<evidence type="ECO:0000313" key="3">
    <source>
        <dbReference type="Proteomes" id="UP001159641"/>
    </source>
</evidence>
<evidence type="ECO:0000313" key="2">
    <source>
        <dbReference type="EMBL" id="KAJ8782301.1"/>
    </source>
</evidence>
<feature type="region of interest" description="Disordered" evidence="1">
    <location>
        <begin position="1"/>
        <end position="169"/>
    </location>
</feature>
<reference evidence="2 3" key="1">
    <citation type="submission" date="2022-11" db="EMBL/GenBank/DDBJ databases">
        <title>Whole genome sequence of Eschrichtius robustus ER-17-0199.</title>
        <authorList>
            <person name="Bruniche-Olsen A."/>
            <person name="Black A.N."/>
            <person name="Fields C.J."/>
            <person name="Walden K."/>
            <person name="Dewoody J.A."/>
        </authorList>
    </citation>
    <scope>NUCLEOTIDE SEQUENCE [LARGE SCALE GENOMIC DNA]</scope>
    <source>
        <strain evidence="2">ER-17-0199</strain>
        <tissue evidence="2">Blubber</tissue>
    </source>
</reference>
<feature type="compositionally biased region" description="Gly residues" evidence="1">
    <location>
        <begin position="98"/>
        <end position="108"/>
    </location>
</feature>
<comment type="caution">
    <text evidence="2">The sequence shown here is derived from an EMBL/GenBank/DDBJ whole genome shotgun (WGS) entry which is preliminary data.</text>
</comment>
<sequence length="268" mass="28081">MGVLAKGPDNMEHVSKQANDKGSGQQISHGAPSRTCVHPGQPDEQRQAEQLGAVPRPAPRPTELSGARSRADEEVAAASPSANWLPGCQLRRCRSAGGAHGGARGGRTSGSRTGAPQARAGAGLAARAPDGKGLDWAGARARARNHARRSPAPSNAGRSRASRPLRVGQNPKLATFTLRRLSPGRGTGEGAVGLSVNELRGLRRVSDRRAWQSPVPLCLGALELAPGEYLPDTPPRRLPGVWRCFQSVPALESEPHCVLQALLGLLPP</sequence>
<organism evidence="2 3">
    <name type="scientific">Eschrichtius robustus</name>
    <name type="common">California gray whale</name>
    <name type="synonym">Eschrichtius gibbosus</name>
    <dbReference type="NCBI Taxonomy" id="9764"/>
    <lineage>
        <taxon>Eukaryota</taxon>
        <taxon>Metazoa</taxon>
        <taxon>Chordata</taxon>
        <taxon>Craniata</taxon>
        <taxon>Vertebrata</taxon>
        <taxon>Euteleostomi</taxon>
        <taxon>Mammalia</taxon>
        <taxon>Eutheria</taxon>
        <taxon>Laurasiatheria</taxon>
        <taxon>Artiodactyla</taxon>
        <taxon>Whippomorpha</taxon>
        <taxon>Cetacea</taxon>
        <taxon>Mysticeti</taxon>
        <taxon>Eschrichtiidae</taxon>
        <taxon>Eschrichtius</taxon>
    </lineage>
</organism>
<dbReference type="Proteomes" id="UP001159641">
    <property type="component" value="Unassembled WGS sequence"/>
</dbReference>
<protein>
    <submittedName>
        <fullName evidence="2">Uncharacterized protein</fullName>
    </submittedName>
</protein>
<gene>
    <name evidence="2" type="ORF">J1605_010280</name>
</gene>
<feature type="compositionally biased region" description="Basic and acidic residues" evidence="1">
    <location>
        <begin position="9"/>
        <end position="19"/>
    </location>
</feature>
<accession>A0AB34GU29</accession>
<feature type="compositionally biased region" description="Low complexity" evidence="1">
    <location>
        <begin position="109"/>
        <end position="128"/>
    </location>
</feature>
<proteinExistence type="predicted"/>
<dbReference type="AlphaFoldDB" id="A0AB34GU29"/>
<dbReference type="EMBL" id="JAIQCJ010002113">
    <property type="protein sequence ID" value="KAJ8782301.1"/>
    <property type="molecule type" value="Genomic_DNA"/>
</dbReference>
<keyword evidence="3" id="KW-1185">Reference proteome</keyword>